<feature type="chain" id="PRO_5035240471" description="GH18 domain-containing protein" evidence="4">
    <location>
        <begin position="27"/>
        <end position="668"/>
    </location>
</feature>
<dbReference type="InterPro" id="IPR001223">
    <property type="entry name" value="Glyco_hydro18_cat"/>
</dbReference>
<evidence type="ECO:0000313" key="7">
    <source>
        <dbReference type="Proteomes" id="UP000636949"/>
    </source>
</evidence>
<dbReference type="PANTHER" id="PTHR45708">
    <property type="entry name" value="ENDOCHITINASE"/>
    <property type="match status" value="1"/>
</dbReference>
<keyword evidence="7" id="KW-1185">Reference proteome</keyword>
<dbReference type="InterPro" id="IPR050542">
    <property type="entry name" value="Glycosyl_Hydrlase18_Chitinase"/>
</dbReference>
<keyword evidence="2" id="KW-0326">Glycosidase</keyword>
<feature type="signal peptide" evidence="4">
    <location>
        <begin position="1"/>
        <end position="26"/>
    </location>
</feature>
<gene>
    <name evidence="6" type="ORF">GCM10010995_21030</name>
</gene>
<dbReference type="PROSITE" id="PS51910">
    <property type="entry name" value="GH18_2"/>
    <property type="match status" value="1"/>
</dbReference>
<reference evidence="6" key="2">
    <citation type="submission" date="2020-09" db="EMBL/GenBank/DDBJ databases">
        <authorList>
            <person name="Sun Q."/>
            <person name="Zhou Y."/>
        </authorList>
    </citation>
    <scope>NUCLEOTIDE SEQUENCE</scope>
    <source>
        <strain evidence="6">CGMCC 1.15758</strain>
    </source>
</reference>
<evidence type="ECO:0000313" key="6">
    <source>
        <dbReference type="EMBL" id="GGG03392.1"/>
    </source>
</evidence>
<evidence type="ECO:0000256" key="3">
    <source>
        <dbReference type="SAM" id="MobiDB-lite"/>
    </source>
</evidence>
<dbReference type="PANTHER" id="PTHR45708:SF49">
    <property type="entry name" value="ENDOCHITINASE"/>
    <property type="match status" value="1"/>
</dbReference>
<keyword evidence="1" id="KW-0378">Hydrolase</keyword>
<organism evidence="6 7">
    <name type="scientific">Cysteiniphilum litorale</name>
    <dbReference type="NCBI Taxonomy" id="2056700"/>
    <lineage>
        <taxon>Bacteria</taxon>
        <taxon>Pseudomonadati</taxon>
        <taxon>Pseudomonadota</taxon>
        <taxon>Gammaproteobacteria</taxon>
        <taxon>Thiotrichales</taxon>
        <taxon>Fastidiosibacteraceae</taxon>
        <taxon>Cysteiniphilum</taxon>
    </lineage>
</organism>
<reference evidence="6" key="1">
    <citation type="journal article" date="2014" name="Int. J. Syst. Evol. Microbiol.">
        <title>Complete genome sequence of Corynebacterium casei LMG S-19264T (=DSM 44701T), isolated from a smear-ripened cheese.</title>
        <authorList>
            <consortium name="US DOE Joint Genome Institute (JGI-PGF)"/>
            <person name="Walter F."/>
            <person name="Albersmeier A."/>
            <person name="Kalinowski J."/>
            <person name="Ruckert C."/>
        </authorList>
    </citation>
    <scope>NUCLEOTIDE SEQUENCE</scope>
    <source>
        <strain evidence="6">CGMCC 1.15758</strain>
    </source>
</reference>
<evidence type="ECO:0000256" key="1">
    <source>
        <dbReference type="ARBA" id="ARBA00022801"/>
    </source>
</evidence>
<feature type="compositionally biased region" description="Pro residues" evidence="3">
    <location>
        <begin position="86"/>
        <end position="102"/>
    </location>
</feature>
<proteinExistence type="predicted"/>
<dbReference type="InterPro" id="IPR017853">
    <property type="entry name" value="GH"/>
</dbReference>
<feature type="domain" description="GH18" evidence="5">
    <location>
        <begin position="352"/>
        <end position="668"/>
    </location>
</feature>
<dbReference type="InterPro" id="IPR011583">
    <property type="entry name" value="Chitinase_II/V-like_cat"/>
</dbReference>
<comment type="caution">
    <text evidence="6">The sequence shown here is derived from an EMBL/GenBank/DDBJ whole genome shotgun (WGS) entry which is preliminary data.</text>
</comment>
<keyword evidence="4" id="KW-0732">Signal</keyword>
<dbReference type="GO" id="GO:0016798">
    <property type="term" value="F:hydrolase activity, acting on glycosyl bonds"/>
    <property type="evidence" value="ECO:0007669"/>
    <property type="project" value="UniProtKB-KW"/>
</dbReference>
<dbReference type="GO" id="GO:0005975">
    <property type="term" value="P:carbohydrate metabolic process"/>
    <property type="evidence" value="ECO:0007669"/>
    <property type="project" value="InterPro"/>
</dbReference>
<accession>A0A8J2Z5M9</accession>
<evidence type="ECO:0000256" key="4">
    <source>
        <dbReference type="SAM" id="SignalP"/>
    </source>
</evidence>
<name>A0A8J2Z5M9_9GAMM</name>
<dbReference type="SUPFAM" id="SSF51445">
    <property type="entry name" value="(Trans)glycosidases"/>
    <property type="match status" value="1"/>
</dbReference>
<feature type="region of interest" description="Disordered" evidence="3">
    <location>
        <begin position="80"/>
        <end position="112"/>
    </location>
</feature>
<dbReference type="OrthoDB" id="315328at2"/>
<dbReference type="EMBL" id="BMJS01000027">
    <property type="protein sequence ID" value="GGG03392.1"/>
    <property type="molecule type" value="Genomic_DNA"/>
</dbReference>
<dbReference type="Proteomes" id="UP000636949">
    <property type="component" value="Unassembled WGS sequence"/>
</dbReference>
<protein>
    <recommendedName>
        <fullName evidence="5">GH18 domain-containing protein</fullName>
    </recommendedName>
</protein>
<dbReference type="Gene3D" id="3.20.20.80">
    <property type="entry name" value="Glycosidases"/>
    <property type="match status" value="1"/>
</dbReference>
<evidence type="ECO:0000259" key="5">
    <source>
        <dbReference type="PROSITE" id="PS51910"/>
    </source>
</evidence>
<dbReference type="RefSeq" id="WP_117003429.1">
    <property type="nucleotide sequence ID" value="NZ_BMJS01000027.1"/>
</dbReference>
<dbReference type="GO" id="GO:0008061">
    <property type="term" value="F:chitin binding"/>
    <property type="evidence" value="ECO:0007669"/>
    <property type="project" value="InterPro"/>
</dbReference>
<sequence length="668" mass="72825">MKNKKTLSKVIIASIMSAGLSGVAHSAHFTYPENIANYQMGDSVTNNGKTYECIGGAWCTQSHNEPGVAGLEHWWQSAWQETSTPSPDPEPTPDPQPEPTPTPEQCIGDIPVNPQVYKGADSGYWGGYSKGDFVLHDDQIWQVASNSWWTNDVPGTSSAWQVCAGHIVADLKVTISGDTHGIADDHQIALMIGDKLHMIPLSGTTIGLSKGEHDFSVNDIIDFEDGHIYVAQLSTSSIDAKDKEHYALDIHFDVQEIPYSTLNIDVDFNGAAPMAYPKASIAGTNGNQYQSDAQHLQLGNNAFKVPSIGSYQIKGESFTMDGLKYSATPISIIDGVIQGDAKLQYQAKADKPLMVGYLTPWNTQVKISDAVERGYNTIVLAFAVVNDANPLTMTDPWNIYADWQNGGNWQNNMKKDIEQAKQSGKLKHVILSVGGEHNTFKPNGADPAVVAQNIVNYAKSLGADGIDFDLENLGGIDEKKMESDIYRTIQAIKQIDADFVITAAPQFNLINNGEVHLVNTGTQRIYEKSVAAGLFDYIFIQEYNTGHYCIDQFGIGSICSGASETNINQMHPQFVVNSFVRLKQIIPASTKIIPGQPSDKPAAGLATVYNGVYKDRAYSELCKAYQTSSVFNDPQFGGAMSWSINQDAANGYKFVNAIFADNCDSVQN</sequence>
<dbReference type="AlphaFoldDB" id="A0A8J2Z5M9"/>
<evidence type="ECO:0000256" key="2">
    <source>
        <dbReference type="ARBA" id="ARBA00023295"/>
    </source>
</evidence>
<dbReference type="Gene3D" id="2.10.10.20">
    <property type="entry name" value="Carbohydrate-binding module superfamily 5/12"/>
    <property type="match status" value="1"/>
</dbReference>
<dbReference type="Pfam" id="PF00704">
    <property type="entry name" value="Glyco_hydro_18"/>
    <property type="match status" value="1"/>
</dbReference>
<dbReference type="SMART" id="SM00636">
    <property type="entry name" value="Glyco_18"/>
    <property type="match status" value="1"/>
</dbReference>